<name>A0ABX0GIM9_9GAMM</name>
<gene>
    <name evidence="1" type="ORF">C5471_10425</name>
</gene>
<evidence type="ECO:0000313" key="2">
    <source>
        <dbReference type="Proteomes" id="UP000697802"/>
    </source>
</evidence>
<dbReference type="EMBL" id="PUJU01000018">
    <property type="protein sequence ID" value="NHB88101.1"/>
    <property type="molecule type" value="Genomic_DNA"/>
</dbReference>
<proteinExistence type="predicted"/>
<organism evidence="1 2">
    <name type="scientific">Photorhabdus tasmaniensis</name>
    <dbReference type="NCBI Taxonomy" id="1004159"/>
    <lineage>
        <taxon>Bacteria</taxon>
        <taxon>Pseudomonadati</taxon>
        <taxon>Pseudomonadota</taxon>
        <taxon>Gammaproteobacteria</taxon>
        <taxon>Enterobacterales</taxon>
        <taxon>Morganellaceae</taxon>
        <taxon>Photorhabdus</taxon>
    </lineage>
</organism>
<keyword evidence="2" id="KW-1185">Reference proteome</keyword>
<protein>
    <submittedName>
        <fullName evidence="1">Uncharacterized protein</fullName>
    </submittedName>
</protein>
<reference evidence="1 2" key="1">
    <citation type="submission" date="2018-02" db="EMBL/GenBank/DDBJ databases">
        <authorList>
            <person name="Machado R.A."/>
        </authorList>
    </citation>
    <scope>NUCLEOTIDE SEQUENCE [LARGE SCALE GENOMIC DNA]</scope>
    <source>
        <strain evidence="1 2">T327</strain>
    </source>
</reference>
<sequence length="59" mass="6596">MASITIFACCRAGIYLANHAINIQAECSLFIRDFVLRFPLTPSYNKQISSLFLLTSIPT</sequence>
<comment type="caution">
    <text evidence="1">The sequence shown here is derived from an EMBL/GenBank/DDBJ whole genome shotgun (WGS) entry which is preliminary data.</text>
</comment>
<evidence type="ECO:0000313" key="1">
    <source>
        <dbReference type="EMBL" id="NHB88101.1"/>
    </source>
</evidence>
<dbReference type="Proteomes" id="UP000697802">
    <property type="component" value="Unassembled WGS sequence"/>
</dbReference>
<accession>A0ABX0GIM9</accession>